<keyword evidence="1" id="KW-0472">Membrane</keyword>
<name>A0A9D0ZAE2_9FIRM</name>
<feature type="transmembrane region" description="Helical" evidence="1">
    <location>
        <begin position="442"/>
        <end position="462"/>
    </location>
</feature>
<feature type="transmembrane region" description="Helical" evidence="1">
    <location>
        <begin position="340"/>
        <end position="361"/>
    </location>
</feature>
<evidence type="ECO:0000313" key="2">
    <source>
        <dbReference type="EMBL" id="HIQ72152.1"/>
    </source>
</evidence>
<feature type="transmembrane region" description="Helical" evidence="1">
    <location>
        <begin position="79"/>
        <end position="97"/>
    </location>
</feature>
<reference evidence="2" key="2">
    <citation type="journal article" date="2021" name="PeerJ">
        <title>Extensive microbial diversity within the chicken gut microbiome revealed by metagenomics and culture.</title>
        <authorList>
            <person name="Gilroy R."/>
            <person name="Ravi A."/>
            <person name="Getino M."/>
            <person name="Pursley I."/>
            <person name="Horton D.L."/>
            <person name="Alikhan N.F."/>
            <person name="Baker D."/>
            <person name="Gharbi K."/>
            <person name="Hall N."/>
            <person name="Watson M."/>
            <person name="Adriaenssens E.M."/>
            <person name="Foster-Nyarko E."/>
            <person name="Jarju S."/>
            <person name="Secka A."/>
            <person name="Antonio M."/>
            <person name="Oren A."/>
            <person name="Chaudhuri R.R."/>
            <person name="La Ragione R."/>
            <person name="Hildebrand F."/>
            <person name="Pallen M.J."/>
        </authorList>
    </citation>
    <scope>NUCLEOTIDE SEQUENCE</scope>
    <source>
        <strain evidence="2">ChiSxjej2B14-6234</strain>
    </source>
</reference>
<organism evidence="2 3">
    <name type="scientific">Candidatus Onthenecus intestinigallinarum</name>
    <dbReference type="NCBI Taxonomy" id="2840875"/>
    <lineage>
        <taxon>Bacteria</taxon>
        <taxon>Bacillati</taxon>
        <taxon>Bacillota</taxon>
        <taxon>Clostridia</taxon>
        <taxon>Eubacteriales</taxon>
        <taxon>Candidatus Onthenecus</taxon>
    </lineage>
</organism>
<proteinExistence type="predicted"/>
<feature type="transmembrane region" description="Helical" evidence="1">
    <location>
        <begin position="55"/>
        <end position="73"/>
    </location>
</feature>
<feature type="transmembrane region" description="Helical" evidence="1">
    <location>
        <begin position="29"/>
        <end position="50"/>
    </location>
</feature>
<gene>
    <name evidence="2" type="ORF">IAB73_08105</name>
</gene>
<evidence type="ECO:0000256" key="1">
    <source>
        <dbReference type="SAM" id="Phobius"/>
    </source>
</evidence>
<feature type="transmembrane region" description="Helical" evidence="1">
    <location>
        <begin position="409"/>
        <end position="430"/>
    </location>
</feature>
<dbReference type="EMBL" id="DVFJ01000029">
    <property type="protein sequence ID" value="HIQ72152.1"/>
    <property type="molecule type" value="Genomic_DNA"/>
</dbReference>
<reference evidence="2" key="1">
    <citation type="submission" date="2020-10" db="EMBL/GenBank/DDBJ databases">
        <authorList>
            <person name="Gilroy R."/>
        </authorList>
    </citation>
    <scope>NUCLEOTIDE SEQUENCE</scope>
    <source>
        <strain evidence="2">ChiSxjej2B14-6234</strain>
    </source>
</reference>
<dbReference type="AlphaFoldDB" id="A0A9D0ZAE2"/>
<sequence>MPYLLLPALALTLLALGLAALLNVCAHRAFPLAACAVTGVLYVFGLFGLLRAGLFAVYALAAGAGVLLAVRAYNRRLPQGMSGALLLWALFLGVSIYENLGNAFIGWDEFSHWGLAVKSMTLLDALHTSPASIATFKDYPPAATLFEYFFTRSAPAFREDAALIAVNLLFFSLVMPAFALTRGRGRAGQGLLLTLIVFLLPTVFYPDFYRQIYVDALLGLLMGAALLTYFADASLCGRLTTAGLLGMLTLTKSSGAGLAALALLVMAADAALFQRARRRQVVCTALLVLACALSWKAHLALAGVGDSWSAGSLSLSLSEAQRDIVLVFLRSLAEFRLAEYWIPMTAAMALALFFAAGWRLCSGGETLARARGYTAYALLGAGAGVYALTLLALYLFAYSPYEAQNLASFGRYLSTYALAMLAVAAGHAALGGFRAGTAKGAVAALLAICALSDVGTTAYAAATAPIGSRENAAWRQRYTAARTVLPLLGEEERLYILSPVAGDADWWIARYELMLPNASLNPSNTTSVGASPYHEDDIWTYVVDPDAWAQEVAEEYAYVYLCYYLDAFERDFGRFFPQGVREHTLYRVAEADGTLALLPVEA</sequence>
<accession>A0A9D0ZAE2</accession>
<keyword evidence="1" id="KW-1133">Transmembrane helix</keyword>
<feature type="transmembrane region" description="Helical" evidence="1">
    <location>
        <begin position="254"/>
        <end position="273"/>
    </location>
</feature>
<keyword evidence="1" id="KW-0812">Transmembrane</keyword>
<feature type="transmembrane region" description="Helical" evidence="1">
    <location>
        <begin position="212"/>
        <end position="231"/>
    </location>
</feature>
<feature type="transmembrane region" description="Helical" evidence="1">
    <location>
        <begin position="285"/>
        <end position="305"/>
    </location>
</feature>
<feature type="transmembrane region" description="Helical" evidence="1">
    <location>
        <begin position="161"/>
        <end position="181"/>
    </location>
</feature>
<evidence type="ECO:0000313" key="3">
    <source>
        <dbReference type="Proteomes" id="UP000886887"/>
    </source>
</evidence>
<dbReference type="Proteomes" id="UP000886887">
    <property type="component" value="Unassembled WGS sequence"/>
</dbReference>
<comment type="caution">
    <text evidence="2">The sequence shown here is derived from an EMBL/GenBank/DDBJ whole genome shotgun (WGS) entry which is preliminary data.</text>
</comment>
<protein>
    <submittedName>
        <fullName evidence="2">Uncharacterized protein</fullName>
    </submittedName>
</protein>
<feature type="transmembrane region" description="Helical" evidence="1">
    <location>
        <begin position="373"/>
        <end position="397"/>
    </location>
</feature>